<dbReference type="Pfam" id="PF11148">
    <property type="entry name" value="DUF2922"/>
    <property type="match status" value="1"/>
</dbReference>
<gene>
    <name evidence="2" type="ORF">JZO85_08235</name>
</gene>
<dbReference type="Proteomes" id="UP000664495">
    <property type="component" value="Unassembled WGS sequence"/>
</dbReference>
<keyword evidence="3" id="KW-1185">Reference proteome</keyword>
<comment type="caution">
    <text evidence="2">The sequence shown here is derived from an EMBL/GenBank/DDBJ whole genome shotgun (WGS) entry which is preliminary data.</text>
</comment>
<evidence type="ECO:0000256" key="1">
    <source>
        <dbReference type="SAM" id="MobiDB-lite"/>
    </source>
</evidence>
<reference evidence="2 3" key="1">
    <citation type="submission" date="2021-03" db="EMBL/GenBank/DDBJ databases">
        <title>Enterococcal diversity collection.</title>
        <authorList>
            <person name="Gilmore M.S."/>
            <person name="Schwartzman J."/>
            <person name="Van Tyne D."/>
            <person name="Martin M."/>
            <person name="Earl A.M."/>
            <person name="Manson A.L."/>
            <person name="Straub T."/>
            <person name="Salamzade R."/>
            <person name="Saavedra J."/>
            <person name="Lebreton F."/>
            <person name="Prichula J."/>
            <person name="Schaufler K."/>
            <person name="Gaca A."/>
            <person name="Sgardioli B."/>
            <person name="Wagenaar J."/>
            <person name="Strong T."/>
        </authorList>
    </citation>
    <scope>NUCLEOTIDE SEQUENCE [LARGE SCALE GENOMIC DNA]</scope>
    <source>
        <strain evidence="2 3">MJM16</strain>
    </source>
</reference>
<dbReference type="InterPro" id="IPR021321">
    <property type="entry name" value="DUF2922"/>
</dbReference>
<evidence type="ECO:0000313" key="2">
    <source>
        <dbReference type="EMBL" id="MBO0452253.1"/>
    </source>
</evidence>
<feature type="region of interest" description="Disordered" evidence="1">
    <location>
        <begin position="197"/>
        <end position="231"/>
    </location>
</feature>
<protein>
    <submittedName>
        <fullName evidence="2">DUF2922 domain-containing protein</fullName>
    </submittedName>
</protein>
<proteinExistence type="predicted"/>
<name>A0ABS3HI39_9ENTE</name>
<dbReference type="RefSeq" id="WP_207108029.1">
    <property type="nucleotide sequence ID" value="NZ_JAFLVR010000020.1"/>
</dbReference>
<sequence>MISTFTLDAEFENGNGKSHHFRFKNFDVSKTGEQIRSSLEKLTKLSLFEKDGVQLFKKVKHATIIEERVTDLFDDSAKFKNSPKAATDPLSTMMKAATSSAIEEPVKAQGEPAPTKAEADPATIRFPEDLRITEERPKEDVLIQHIELPEGLDPWSLTQEQAISLISACLPANAAPVNLEVDDQSVPASLTLTAMVEERAAPSKAPVINQSPPAQPKKKRKRLLDRVCSRE</sequence>
<evidence type="ECO:0000313" key="3">
    <source>
        <dbReference type="Proteomes" id="UP000664495"/>
    </source>
</evidence>
<organism evidence="2 3">
    <name type="scientific">Candidatus Enterococcus murrayae</name>
    <dbReference type="NCBI Taxonomy" id="2815321"/>
    <lineage>
        <taxon>Bacteria</taxon>
        <taxon>Bacillati</taxon>
        <taxon>Bacillota</taxon>
        <taxon>Bacilli</taxon>
        <taxon>Lactobacillales</taxon>
        <taxon>Enterococcaceae</taxon>
        <taxon>Enterococcus</taxon>
    </lineage>
</organism>
<dbReference type="EMBL" id="JAFLVR010000020">
    <property type="protein sequence ID" value="MBO0452253.1"/>
    <property type="molecule type" value="Genomic_DNA"/>
</dbReference>
<accession>A0ABS3HI39</accession>